<evidence type="ECO:0000313" key="3">
    <source>
        <dbReference type="Proteomes" id="UP000789342"/>
    </source>
</evidence>
<organism evidence="2 3">
    <name type="scientific">Acaulospora morrowiae</name>
    <dbReference type="NCBI Taxonomy" id="94023"/>
    <lineage>
        <taxon>Eukaryota</taxon>
        <taxon>Fungi</taxon>
        <taxon>Fungi incertae sedis</taxon>
        <taxon>Mucoromycota</taxon>
        <taxon>Glomeromycotina</taxon>
        <taxon>Glomeromycetes</taxon>
        <taxon>Diversisporales</taxon>
        <taxon>Acaulosporaceae</taxon>
        <taxon>Acaulospora</taxon>
    </lineage>
</organism>
<dbReference type="Pfam" id="PF13358">
    <property type="entry name" value="DDE_3"/>
    <property type="match status" value="1"/>
</dbReference>
<evidence type="ECO:0000313" key="2">
    <source>
        <dbReference type="EMBL" id="CAG8701781.1"/>
    </source>
</evidence>
<accession>A0A9N9N4L1</accession>
<feature type="domain" description="Tc1-like transposase DDE" evidence="1">
    <location>
        <begin position="32"/>
        <end position="75"/>
    </location>
</feature>
<keyword evidence="3" id="KW-1185">Reference proteome</keyword>
<dbReference type="AlphaFoldDB" id="A0A9N9N4L1"/>
<dbReference type="Gene3D" id="3.30.420.10">
    <property type="entry name" value="Ribonuclease H-like superfamily/Ribonuclease H"/>
    <property type="match status" value="1"/>
</dbReference>
<gene>
    <name evidence="2" type="ORF">AMORRO_LOCUS12176</name>
</gene>
<dbReference type="GO" id="GO:0003676">
    <property type="term" value="F:nucleic acid binding"/>
    <property type="evidence" value="ECO:0007669"/>
    <property type="project" value="InterPro"/>
</dbReference>
<feature type="non-terminal residue" evidence="2">
    <location>
        <position position="75"/>
    </location>
</feature>
<dbReference type="EMBL" id="CAJVPV010017196">
    <property type="protein sequence ID" value="CAG8701781.1"/>
    <property type="molecule type" value="Genomic_DNA"/>
</dbReference>
<protein>
    <submittedName>
        <fullName evidence="2">3721_t:CDS:1</fullName>
    </submittedName>
</protein>
<dbReference type="OrthoDB" id="6722168at2759"/>
<reference evidence="2" key="1">
    <citation type="submission" date="2021-06" db="EMBL/GenBank/DDBJ databases">
        <authorList>
            <person name="Kallberg Y."/>
            <person name="Tangrot J."/>
            <person name="Rosling A."/>
        </authorList>
    </citation>
    <scope>NUCLEOTIDE SEQUENCE</scope>
    <source>
        <strain evidence="2">CL551</strain>
    </source>
</reference>
<proteinExistence type="predicted"/>
<dbReference type="InterPro" id="IPR036397">
    <property type="entry name" value="RNaseH_sf"/>
</dbReference>
<dbReference type="InterPro" id="IPR038717">
    <property type="entry name" value="Tc1-like_DDE_dom"/>
</dbReference>
<name>A0A9N9N4L1_9GLOM</name>
<comment type="caution">
    <text evidence="2">The sequence shown here is derived from an EMBL/GenBank/DDBJ whole genome shotgun (WGS) entry which is preliminary data.</text>
</comment>
<evidence type="ECO:0000259" key="1">
    <source>
        <dbReference type="Pfam" id="PF13358"/>
    </source>
</evidence>
<dbReference type="Proteomes" id="UP000789342">
    <property type="component" value="Unassembled WGS sequence"/>
</dbReference>
<sequence>DLADPLSITGAAHIKTVKKYVVPTIQKFFSCRGIFQKDNATLHKSKVAMAICEAHRIKKLSWPPQSPDLNPIENL</sequence>